<keyword evidence="4 5" id="KW-0472">Membrane</keyword>
<keyword evidence="2 5" id="KW-0812">Transmembrane</keyword>
<evidence type="ECO:0000313" key="7">
    <source>
        <dbReference type="EMBL" id="QVJ02453.1"/>
    </source>
</evidence>
<dbReference type="EMBL" id="CP074402">
    <property type="protein sequence ID" value="QVJ02453.1"/>
    <property type="molecule type" value="Genomic_DNA"/>
</dbReference>
<evidence type="ECO:0000259" key="6">
    <source>
        <dbReference type="Pfam" id="PF01794"/>
    </source>
</evidence>
<dbReference type="GO" id="GO:0016020">
    <property type="term" value="C:membrane"/>
    <property type="evidence" value="ECO:0007669"/>
    <property type="project" value="UniProtKB-SubCell"/>
</dbReference>
<dbReference type="RefSeq" id="WP_378734583.1">
    <property type="nucleotide sequence ID" value="NZ_CBDRIY010000001.1"/>
</dbReference>
<feature type="transmembrane region" description="Helical" evidence="5">
    <location>
        <begin position="118"/>
        <end position="139"/>
    </location>
</feature>
<feature type="transmembrane region" description="Helical" evidence="5">
    <location>
        <begin position="74"/>
        <end position="98"/>
    </location>
</feature>
<dbReference type="Proteomes" id="UP000682416">
    <property type="component" value="Chromosome"/>
</dbReference>
<dbReference type="AlphaFoldDB" id="A0A975LBH7"/>
<comment type="subcellular location">
    <subcellularLocation>
        <location evidence="1">Membrane</location>
        <topology evidence="1">Multi-pass membrane protein</topology>
    </subcellularLocation>
</comment>
<evidence type="ECO:0000256" key="1">
    <source>
        <dbReference type="ARBA" id="ARBA00004141"/>
    </source>
</evidence>
<evidence type="ECO:0000256" key="4">
    <source>
        <dbReference type="ARBA" id="ARBA00023136"/>
    </source>
</evidence>
<feature type="transmembrane region" description="Helical" evidence="5">
    <location>
        <begin position="31"/>
        <end position="53"/>
    </location>
</feature>
<evidence type="ECO:0000256" key="5">
    <source>
        <dbReference type="SAM" id="Phobius"/>
    </source>
</evidence>
<dbReference type="KEGG" id="nec:KGD82_08055"/>
<gene>
    <name evidence="7" type="ORF">KGD82_08055</name>
</gene>
<keyword evidence="8" id="KW-1185">Reference proteome</keyword>
<sequence length="349" mass="38291">MNPSPSPERSAGAGRRPRLDRRTLRSDLRHLLFDATAALAVTFVMFVVLYLRVEGGTSRTLEVMPHLADAQRYWLYWACQAFGWSALLWAWITVMLGLLRATRPLPSSPVNLSRLERWHRVTSVTTIGLMFGHALAFFLELLRENADGLGAFPLLFSAFVDVFVPGGYSTGTGQVAILLGLIALYLAIPLSLSFYVRAWTGSRLWRVLHRFVIVVYVLSVWHTLLYGTNVWFDGAFRTFVWALQLPVALLFLARLLAPLRPEERLTRADLTRGPALAGPARLCGRLLAAVGVVVLLLVTVTGRDGGRTPGQASGDMLVTQPMVWGGLAVLLTVMGAVGLAVRAAGREAS</sequence>
<feature type="transmembrane region" description="Helical" evidence="5">
    <location>
        <begin position="175"/>
        <end position="195"/>
    </location>
</feature>
<organism evidence="7 8">
    <name type="scientific">Nocardiopsis eucommiae</name>
    <dbReference type="NCBI Taxonomy" id="2831970"/>
    <lineage>
        <taxon>Bacteria</taxon>
        <taxon>Bacillati</taxon>
        <taxon>Actinomycetota</taxon>
        <taxon>Actinomycetes</taxon>
        <taxon>Streptosporangiales</taxon>
        <taxon>Nocardiopsidaceae</taxon>
        <taxon>Nocardiopsis</taxon>
    </lineage>
</organism>
<reference evidence="7" key="1">
    <citation type="submission" date="2021-05" db="EMBL/GenBank/DDBJ databases">
        <authorList>
            <person name="Kaiqin L."/>
            <person name="Jian G."/>
        </authorList>
    </citation>
    <scope>NUCLEOTIDE SEQUENCE</scope>
    <source>
        <strain evidence="7">HDS5</strain>
    </source>
</reference>
<protein>
    <submittedName>
        <fullName evidence="7">Ferric reductase-like transmembrane domain-containing protein</fullName>
    </submittedName>
</protein>
<keyword evidence="3 5" id="KW-1133">Transmembrane helix</keyword>
<dbReference type="Pfam" id="PF01794">
    <property type="entry name" value="Ferric_reduct"/>
    <property type="match status" value="1"/>
</dbReference>
<evidence type="ECO:0000313" key="8">
    <source>
        <dbReference type="Proteomes" id="UP000682416"/>
    </source>
</evidence>
<evidence type="ECO:0000256" key="2">
    <source>
        <dbReference type="ARBA" id="ARBA00022692"/>
    </source>
</evidence>
<feature type="transmembrane region" description="Helical" evidence="5">
    <location>
        <begin position="282"/>
        <end position="302"/>
    </location>
</feature>
<feature type="transmembrane region" description="Helical" evidence="5">
    <location>
        <begin position="151"/>
        <end position="169"/>
    </location>
</feature>
<feature type="transmembrane region" description="Helical" evidence="5">
    <location>
        <begin position="239"/>
        <end position="257"/>
    </location>
</feature>
<feature type="domain" description="Ferric oxidoreductase" evidence="6">
    <location>
        <begin position="83"/>
        <end position="219"/>
    </location>
</feature>
<name>A0A975LBH7_9ACTN</name>
<evidence type="ECO:0000256" key="3">
    <source>
        <dbReference type="ARBA" id="ARBA00022989"/>
    </source>
</evidence>
<feature type="transmembrane region" description="Helical" evidence="5">
    <location>
        <begin position="207"/>
        <end position="227"/>
    </location>
</feature>
<dbReference type="InterPro" id="IPR013130">
    <property type="entry name" value="Fe3_Rdtase_TM_dom"/>
</dbReference>
<feature type="transmembrane region" description="Helical" evidence="5">
    <location>
        <begin position="322"/>
        <end position="341"/>
    </location>
</feature>
<accession>A0A975LBH7</accession>
<proteinExistence type="predicted"/>